<keyword evidence="3 4" id="KW-0238">DNA-binding</keyword>
<dbReference type="SMART" id="SM00350">
    <property type="entry name" value="MCM"/>
    <property type="match status" value="1"/>
</dbReference>
<evidence type="ECO:0000313" key="7">
    <source>
        <dbReference type="Proteomes" id="UP000011081"/>
    </source>
</evidence>
<dbReference type="Proteomes" id="UP000011081">
    <property type="component" value="Unassembled WGS sequence"/>
</dbReference>
<dbReference type="InterPro" id="IPR041562">
    <property type="entry name" value="MCM_lid"/>
</dbReference>
<dbReference type="InterPro" id="IPR033762">
    <property type="entry name" value="MCM_OB"/>
</dbReference>
<dbReference type="VEuPathDB" id="MicrosporidiaDB:VCUG_00027"/>
<dbReference type="Pfam" id="PF17855">
    <property type="entry name" value="MCM_lid"/>
    <property type="match status" value="1"/>
</dbReference>
<dbReference type="Gene3D" id="2.20.28.10">
    <property type="match status" value="1"/>
</dbReference>
<protein>
    <recommendedName>
        <fullName evidence="5">MCM C-terminal AAA(+) ATPase domain-containing protein</fullName>
    </recommendedName>
</protein>
<dbReference type="InterPro" id="IPR027417">
    <property type="entry name" value="P-loop_NTPase"/>
</dbReference>
<dbReference type="GO" id="GO:0000727">
    <property type="term" value="P:double-strand break repair via break-induced replication"/>
    <property type="evidence" value="ECO:0007669"/>
    <property type="project" value="TreeGrafter"/>
</dbReference>
<sequence length="675" mass="76231">MADFLVLSLKKYVEERFAGPLKSNERITLSLDDIRRMDRELSAKILEEPISFIPLVEDELNVKFSFVGSFGEYQHTPSTITSNFLGKMVKVEGIITSLSNIKPKLKKSVHEQHNAFYSKEYRDATTLTAFPLTNTVVPQTLQNEVLNFEYGFSTYIDTQAVTIQEMPENTKPGAMPRSMNVILYDDLTDSLKPGDRVVLAGIYKTYCYNNTNFPNYLPTALIVNHVENKNIKQIFEERFKKVTCERTNEYTTQLNENGNISNQMGDTNRHEQIPCSNFPDGESTVTSENVLEYVAPFIFISPQIKKAILLQMIGSENDVCRRSINLLLLGDPSTAKSQILRFVINTMNAISTSGKGSTGVGLTASIVSDKNERRLEAGAMVLADNSIICIDEFDKINYNDSVVLHEVMEQQSISINKAGIHVTLNARAAVLAAANPVYGNFVDDALEKQVKIPESLLSRFDLIFLVIDDGSFDSQIADQVLRNHSSSSDLQDDRVFDLRKFIFECKKYKPRMRKESAQFIIDYYVELRRTKTRFPATPRLLDSLIRLSNANARFRKSNTIDEVDVKEAINMVEHCYTIPKGSLFKRMKLDKHGTEMSVDVENSRNVVAGEASNATSLIKEIISGYREENPDSSFLSLNDVAARCELPLEEISRILTELDAEDIIMFKGETIIFLN</sequence>
<dbReference type="OrthoDB" id="1882346at2759"/>
<accession>L2GYS8</accession>
<dbReference type="HOGENOM" id="CLU_000995_6_0_1"/>
<dbReference type="STRING" id="948595.L2GYS8"/>
<dbReference type="SUPFAM" id="SSF50249">
    <property type="entry name" value="Nucleic acid-binding proteins"/>
    <property type="match status" value="1"/>
</dbReference>
<dbReference type="PRINTS" id="PR01657">
    <property type="entry name" value="MCMFAMILY"/>
</dbReference>
<dbReference type="PROSITE" id="PS50051">
    <property type="entry name" value="MCM_2"/>
    <property type="match status" value="1"/>
</dbReference>
<dbReference type="InterPro" id="IPR001208">
    <property type="entry name" value="MCM_dom"/>
</dbReference>
<feature type="domain" description="MCM C-terminal AAA(+) ATPase" evidence="5">
    <location>
        <begin position="286"/>
        <end position="480"/>
    </location>
</feature>
<dbReference type="GO" id="GO:0042555">
    <property type="term" value="C:MCM complex"/>
    <property type="evidence" value="ECO:0007669"/>
    <property type="project" value="UniProtKB-ARBA"/>
</dbReference>
<evidence type="ECO:0000256" key="4">
    <source>
        <dbReference type="RuleBase" id="RU004070"/>
    </source>
</evidence>
<dbReference type="GO" id="GO:0005524">
    <property type="term" value="F:ATP binding"/>
    <property type="evidence" value="ECO:0007669"/>
    <property type="project" value="UniProtKB-KW"/>
</dbReference>
<comment type="similarity">
    <text evidence="4">Belongs to the MCM family.</text>
</comment>
<dbReference type="GO" id="GO:0005656">
    <property type="term" value="C:nuclear pre-replicative complex"/>
    <property type="evidence" value="ECO:0007669"/>
    <property type="project" value="UniProtKB-ARBA"/>
</dbReference>
<dbReference type="InParanoid" id="L2GYS8"/>
<dbReference type="SUPFAM" id="SSF52540">
    <property type="entry name" value="P-loop containing nucleoside triphosphate hydrolases"/>
    <property type="match status" value="1"/>
</dbReference>
<dbReference type="GeneID" id="19877919"/>
<evidence type="ECO:0000313" key="6">
    <source>
        <dbReference type="EMBL" id="ELA48418.1"/>
    </source>
</evidence>
<dbReference type="GO" id="GO:0006271">
    <property type="term" value="P:DNA strand elongation involved in DNA replication"/>
    <property type="evidence" value="ECO:0007669"/>
    <property type="project" value="TreeGrafter"/>
</dbReference>
<proteinExistence type="inferred from homology"/>
<keyword evidence="7" id="KW-1185">Reference proteome</keyword>
<dbReference type="GO" id="GO:1902975">
    <property type="term" value="P:mitotic DNA replication initiation"/>
    <property type="evidence" value="ECO:0007669"/>
    <property type="project" value="TreeGrafter"/>
</dbReference>
<dbReference type="FunCoup" id="L2GYS8">
    <property type="interactions" value="245"/>
</dbReference>
<dbReference type="GO" id="GO:0006279">
    <property type="term" value="P:premeiotic DNA replication"/>
    <property type="evidence" value="ECO:0007669"/>
    <property type="project" value="UniProtKB-ARBA"/>
</dbReference>
<dbReference type="AlphaFoldDB" id="L2GYS8"/>
<dbReference type="RefSeq" id="XP_008073048.1">
    <property type="nucleotide sequence ID" value="XM_008074857.1"/>
</dbReference>
<reference evidence="7" key="1">
    <citation type="submission" date="2011-03" db="EMBL/GenBank/DDBJ databases">
        <title>The genome sequence of Vavraia culicis strain floridensis.</title>
        <authorList>
            <consortium name="The Broad Institute Genome Sequencing Platform"/>
            <person name="Cuomo C."/>
            <person name="Becnel J."/>
            <person name="Sanscrainte N."/>
            <person name="Young S.K."/>
            <person name="Zeng Q."/>
            <person name="Gargeya S."/>
            <person name="Fitzgerald M."/>
            <person name="Haas B."/>
            <person name="Abouelleil A."/>
            <person name="Alvarado L."/>
            <person name="Arachchi H.M."/>
            <person name="Berlin A."/>
            <person name="Chapman S.B."/>
            <person name="Gearin G."/>
            <person name="Goldberg J."/>
            <person name="Griggs A."/>
            <person name="Gujja S."/>
            <person name="Hansen M."/>
            <person name="Heiman D."/>
            <person name="Howarth C."/>
            <person name="Larimer J."/>
            <person name="Lui A."/>
            <person name="MacDonald P.J.P."/>
            <person name="McCowen C."/>
            <person name="Montmayeur A."/>
            <person name="Murphy C."/>
            <person name="Neiman D."/>
            <person name="Pearson M."/>
            <person name="Priest M."/>
            <person name="Roberts A."/>
            <person name="Saif S."/>
            <person name="Shea T."/>
            <person name="Sisk P."/>
            <person name="Stolte C."/>
            <person name="Sykes S."/>
            <person name="Wortman J."/>
            <person name="Nusbaum C."/>
            <person name="Birren B."/>
        </authorList>
    </citation>
    <scope>NUCLEOTIDE SEQUENCE [LARGE SCALE GENOMIC DNA]</scope>
    <source>
        <strain evidence="7">floridensis</strain>
    </source>
</reference>
<dbReference type="PANTHER" id="PTHR11630:SF46">
    <property type="entry name" value="DNA REPLICATION LICENSING FACTOR MCM3-RELATED"/>
    <property type="match status" value="1"/>
</dbReference>
<dbReference type="GO" id="GO:0003697">
    <property type="term" value="F:single-stranded DNA binding"/>
    <property type="evidence" value="ECO:0007669"/>
    <property type="project" value="TreeGrafter"/>
</dbReference>
<dbReference type="GO" id="GO:0031261">
    <property type="term" value="C:DNA replication preinitiation complex"/>
    <property type="evidence" value="ECO:0007669"/>
    <property type="project" value="UniProtKB-ARBA"/>
</dbReference>
<dbReference type="Gene3D" id="2.40.50.140">
    <property type="entry name" value="Nucleic acid-binding proteins"/>
    <property type="match status" value="1"/>
</dbReference>
<dbReference type="InterPro" id="IPR031327">
    <property type="entry name" value="MCM"/>
</dbReference>
<keyword evidence="1 4" id="KW-0547">Nucleotide-binding</keyword>
<dbReference type="Gene3D" id="3.40.50.300">
    <property type="entry name" value="P-loop containing nucleotide triphosphate hydrolases"/>
    <property type="match status" value="1"/>
</dbReference>
<dbReference type="EMBL" id="GL877404">
    <property type="protein sequence ID" value="ELA48418.1"/>
    <property type="molecule type" value="Genomic_DNA"/>
</dbReference>
<dbReference type="Pfam" id="PF17207">
    <property type="entry name" value="MCM_OB"/>
    <property type="match status" value="1"/>
</dbReference>
<dbReference type="Pfam" id="PF00493">
    <property type="entry name" value="MCM"/>
    <property type="match status" value="1"/>
</dbReference>
<evidence type="ECO:0000256" key="3">
    <source>
        <dbReference type="ARBA" id="ARBA00023125"/>
    </source>
</evidence>
<keyword evidence="2 4" id="KW-0067">ATP-binding</keyword>
<evidence type="ECO:0000256" key="1">
    <source>
        <dbReference type="ARBA" id="ARBA00022741"/>
    </source>
</evidence>
<dbReference type="PANTHER" id="PTHR11630">
    <property type="entry name" value="DNA REPLICATION LICENSING FACTOR MCM FAMILY MEMBER"/>
    <property type="match status" value="1"/>
</dbReference>
<dbReference type="GO" id="GO:0043596">
    <property type="term" value="C:nuclear replication fork"/>
    <property type="evidence" value="ECO:0007669"/>
    <property type="project" value="UniProtKB-ARBA"/>
</dbReference>
<dbReference type="GO" id="GO:0017116">
    <property type="term" value="F:single-stranded DNA helicase activity"/>
    <property type="evidence" value="ECO:0007669"/>
    <property type="project" value="TreeGrafter"/>
</dbReference>
<dbReference type="Gene3D" id="3.30.1640.10">
    <property type="entry name" value="mini-chromosome maintenance (MCM) complex, chain A, domain 1"/>
    <property type="match status" value="1"/>
</dbReference>
<name>L2GYS8_VAVCU</name>
<evidence type="ECO:0000256" key="2">
    <source>
        <dbReference type="ARBA" id="ARBA00022840"/>
    </source>
</evidence>
<dbReference type="OMA" id="EANHIMV"/>
<dbReference type="InterPro" id="IPR012340">
    <property type="entry name" value="NA-bd_OB-fold"/>
</dbReference>
<gene>
    <name evidence="6" type="ORF">VCUG_00027</name>
</gene>
<organism evidence="6 7">
    <name type="scientific">Vavraia culicis (isolate floridensis)</name>
    <name type="common">Microsporidian parasite</name>
    <dbReference type="NCBI Taxonomy" id="948595"/>
    <lineage>
        <taxon>Eukaryota</taxon>
        <taxon>Fungi</taxon>
        <taxon>Fungi incertae sedis</taxon>
        <taxon>Microsporidia</taxon>
        <taxon>Pleistophoridae</taxon>
        <taxon>Vavraia</taxon>
    </lineage>
</organism>
<evidence type="ECO:0000259" key="5">
    <source>
        <dbReference type="PROSITE" id="PS50051"/>
    </source>
</evidence>